<evidence type="ECO:0000313" key="1">
    <source>
        <dbReference type="EMBL" id="MSN96030.1"/>
    </source>
</evidence>
<dbReference type="AlphaFoldDB" id="A0A6L5WFX9"/>
<evidence type="ECO:0000313" key="2">
    <source>
        <dbReference type="Proteomes" id="UP000476338"/>
    </source>
</evidence>
<dbReference type="Proteomes" id="UP000476338">
    <property type="component" value="Unassembled WGS sequence"/>
</dbReference>
<gene>
    <name evidence="1" type="ORF">F1B92_02285</name>
</gene>
<reference evidence="1 2" key="2">
    <citation type="submission" date="2020-03" db="EMBL/GenBank/DDBJ databases">
        <title>Campylobacter portucalensis sp. nov., a new species of Campylobacter isolated from the reproductive tract of bulls.</title>
        <authorList>
            <person name="Silva M.F."/>
            <person name="Pereira G."/>
            <person name="Carneiro C."/>
            <person name="Hemphill A."/>
            <person name="Mateus L."/>
            <person name="Lopes-Da-Costa L."/>
            <person name="Silva E."/>
        </authorList>
    </citation>
    <scope>NUCLEOTIDE SEQUENCE [LARGE SCALE GENOMIC DNA]</scope>
    <source>
        <strain evidence="1 2">FMV-PI01</strain>
    </source>
</reference>
<accession>A0A6L5WFX9</accession>
<organism evidence="1 2">
    <name type="scientific">Campylobacter portucalensis</name>
    <dbReference type="NCBI Taxonomy" id="2608384"/>
    <lineage>
        <taxon>Bacteria</taxon>
        <taxon>Pseudomonadati</taxon>
        <taxon>Campylobacterota</taxon>
        <taxon>Epsilonproteobacteria</taxon>
        <taxon>Campylobacterales</taxon>
        <taxon>Campylobacteraceae</taxon>
        <taxon>Campylobacter</taxon>
    </lineage>
</organism>
<comment type="caution">
    <text evidence="1">The sequence shown here is derived from an EMBL/GenBank/DDBJ whole genome shotgun (WGS) entry which is preliminary data.</text>
</comment>
<sequence length="162" mass="18876">MKKNLSILAIVALFFGCTNKTKTHQPLQNELLAYTYKFEKIQNNQRYLAIATYLNPILKDQNQNEIFILSSYPKEEEILINSIKVNGDSNVDVSKLKNDDEILNFINIKLPWSNHYKITAPQKNSDYLEITYKTNLSTLAKLKFQKVSKSMHWSPKIKFESK</sequence>
<evidence type="ECO:0008006" key="3">
    <source>
        <dbReference type="Google" id="ProtNLM"/>
    </source>
</evidence>
<protein>
    <recommendedName>
        <fullName evidence="3">Lipoprotein</fullName>
    </recommendedName>
</protein>
<name>A0A6L5WFX9_9BACT</name>
<dbReference type="PROSITE" id="PS51257">
    <property type="entry name" value="PROKAR_LIPOPROTEIN"/>
    <property type="match status" value="1"/>
</dbReference>
<reference evidence="1 2" key="1">
    <citation type="submission" date="2019-09" db="EMBL/GenBank/DDBJ databases">
        <authorList>
            <person name="Silva M."/>
            <person name="Pereira G."/>
            <person name="Lopes-Da-Costa L."/>
            <person name="Silva E."/>
        </authorList>
    </citation>
    <scope>NUCLEOTIDE SEQUENCE [LARGE SCALE GENOMIC DNA]</scope>
    <source>
        <strain evidence="1 2">FMV-PI01</strain>
    </source>
</reference>
<dbReference type="EMBL" id="VWSJ01000006">
    <property type="protein sequence ID" value="MSN96030.1"/>
    <property type="molecule type" value="Genomic_DNA"/>
</dbReference>
<dbReference type="RefSeq" id="WP_154570297.1">
    <property type="nucleotide sequence ID" value="NZ_VWSJ01000006.1"/>
</dbReference>
<proteinExistence type="predicted"/>
<keyword evidence="2" id="KW-1185">Reference proteome</keyword>